<comment type="function">
    <text evidence="12">Catalyzes the cyclization of GTP to (8S)-3',8-cyclo-7,8-dihydroguanosine 5'-triphosphate.</text>
</comment>
<accession>A0A7C5PYS4</accession>
<keyword evidence="5 12" id="KW-0547">Nucleotide-binding</keyword>
<evidence type="ECO:0000256" key="2">
    <source>
        <dbReference type="ARBA" id="ARBA00022485"/>
    </source>
</evidence>
<comment type="caution">
    <text evidence="14">The sequence shown here is derived from an EMBL/GenBank/DDBJ whole genome shotgun (WGS) entry which is preliminary data.</text>
</comment>
<name>A0A7C5PYS4_AQUAO</name>
<evidence type="ECO:0000256" key="11">
    <source>
        <dbReference type="ARBA" id="ARBA00048697"/>
    </source>
</evidence>
<dbReference type="Pfam" id="PF06463">
    <property type="entry name" value="Mob_synth_C"/>
    <property type="match status" value="1"/>
</dbReference>
<feature type="binding site" evidence="12">
    <location>
        <position position="28"/>
    </location>
    <ligand>
        <name>[4Fe-4S] cluster</name>
        <dbReference type="ChEBI" id="CHEBI:49883"/>
        <label>1</label>
        <note>4Fe-4S-S-AdoMet</note>
    </ligand>
</feature>
<feature type="binding site" evidence="12">
    <location>
        <position position="190"/>
    </location>
    <ligand>
        <name>S-adenosyl-L-methionine</name>
        <dbReference type="ChEBI" id="CHEBI:59789"/>
    </ligand>
</feature>
<feature type="binding site" evidence="12">
    <location>
        <position position="254"/>
    </location>
    <ligand>
        <name>[4Fe-4S] cluster</name>
        <dbReference type="ChEBI" id="CHEBI:49883"/>
        <label>2</label>
        <note>4Fe-4S-substrate</note>
    </ligand>
</feature>
<evidence type="ECO:0000256" key="3">
    <source>
        <dbReference type="ARBA" id="ARBA00022691"/>
    </source>
</evidence>
<comment type="similarity">
    <text evidence="12">Belongs to the radical SAM superfamily. MoaA family.</text>
</comment>
<evidence type="ECO:0000256" key="7">
    <source>
        <dbReference type="ARBA" id="ARBA00023014"/>
    </source>
</evidence>
<comment type="subunit">
    <text evidence="12">Monomer and homodimer.</text>
</comment>
<dbReference type="InterPro" id="IPR050105">
    <property type="entry name" value="MoCo_biosynth_MoaA/MoaC"/>
</dbReference>
<keyword evidence="7 12" id="KW-0411">Iron-sulfur</keyword>
<dbReference type="GO" id="GO:0005525">
    <property type="term" value="F:GTP binding"/>
    <property type="evidence" value="ECO:0007669"/>
    <property type="project" value="UniProtKB-UniRule"/>
</dbReference>
<dbReference type="Gene3D" id="3.20.20.70">
    <property type="entry name" value="Aldolase class I"/>
    <property type="match status" value="1"/>
</dbReference>
<dbReference type="InterPro" id="IPR013483">
    <property type="entry name" value="MoaA"/>
</dbReference>
<feature type="binding site" evidence="12">
    <location>
        <begin position="259"/>
        <end position="261"/>
    </location>
    <ligand>
        <name>GTP</name>
        <dbReference type="ChEBI" id="CHEBI:37565"/>
    </ligand>
</feature>
<dbReference type="Proteomes" id="UP000885792">
    <property type="component" value="Unassembled WGS sequence"/>
</dbReference>
<keyword evidence="8 12" id="KW-0342">GTP-binding</keyword>
<comment type="cofactor">
    <cofactor evidence="12">
        <name>[4Fe-4S] cluster</name>
        <dbReference type="ChEBI" id="CHEBI:49883"/>
    </cofactor>
    <text evidence="12">Binds 2 [4Fe-4S] clusters. Binds 1 [4Fe-4S] cluster coordinated with 3 cysteines and an exchangeable S-adenosyl-L-methionine and 1 [4Fe-4S] cluster coordinated with 3 cysteines and the GTP-derived substrate.</text>
</comment>
<dbReference type="PANTHER" id="PTHR22960">
    <property type="entry name" value="MOLYBDOPTERIN COFACTOR SYNTHESIS PROTEIN A"/>
    <property type="match status" value="1"/>
</dbReference>
<dbReference type="SFLD" id="SFLDG01067">
    <property type="entry name" value="SPASM/twitch_domain_containing"/>
    <property type="match status" value="1"/>
</dbReference>
<feature type="binding site" evidence="12">
    <location>
        <position position="94"/>
    </location>
    <ligand>
        <name>GTP</name>
        <dbReference type="ChEBI" id="CHEBI:37565"/>
    </ligand>
</feature>
<dbReference type="AlphaFoldDB" id="A0A7C5PYS4"/>
<comment type="catalytic activity">
    <reaction evidence="11 12">
        <text>GTP + AH2 + S-adenosyl-L-methionine = (8S)-3',8-cyclo-7,8-dihydroguanosine 5'-triphosphate + 5'-deoxyadenosine + L-methionine + A + H(+)</text>
        <dbReference type="Rhea" id="RHEA:49576"/>
        <dbReference type="ChEBI" id="CHEBI:13193"/>
        <dbReference type="ChEBI" id="CHEBI:15378"/>
        <dbReference type="ChEBI" id="CHEBI:17319"/>
        <dbReference type="ChEBI" id="CHEBI:17499"/>
        <dbReference type="ChEBI" id="CHEBI:37565"/>
        <dbReference type="ChEBI" id="CHEBI:57844"/>
        <dbReference type="ChEBI" id="CHEBI:59789"/>
        <dbReference type="ChEBI" id="CHEBI:131766"/>
        <dbReference type="EC" id="4.1.99.22"/>
    </reaction>
</comment>
<feature type="binding site" evidence="12">
    <location>
        <position position="69"/>
    </location>
    <ligand>
        <name>S-adenosyl-L-methionine</name>
        <dbReference type="ChEBI" id="CHEBI:59789"/>
    </ligand>
</feature>
<dbReference type="GO" id="GO:1904047">
    <property type="term" value="F:S-adenosyl-L-methionine binding"/>
    <property type="evidence" value="ECO:0007669"/>
    <property type="project" value="UniProtKB-UniRule"/>
</dbReference>
<keyword evidence="3 12" id="KW-0949">S-adenosyl-L-methionine</keyword>
<evidence type="ECO:0000256" key="4">
    <source>
        <dbReference type="ARBA" id="ARBA00022723"/>
    </source>
</evidence>
<dbReference type="Pfam" id="PF04055">
    <property type="entry name" value="Radical_SAM"/>
    <property type="match status" value="1"/>
</dbReference>
<comment type="pathway">
    <text evidence="12">Cofactor biosynthesis; molybdopterin biosynthesis.</text>
</comment>
<keyword evidence="10 12" id="KW-0456">Lyase</keyword>
<keyword evidence="9 12" id="KW-0501">Molybdenum cofactor biosynthesis</keyword>
<feature type="binding site" evidence="12">
    <location>
        <position position="21"/>
    </location>
    <ligand>
        <name>[4Fe-4S] cluster</name>
        <dbReference type="ChEBI" id="CHEBI:49883"/>
        <label>1</label>
        <note>4Fe-4S-S-AdoMet</note>
    </ligand>
</feature>
<evidence type="ECO:0000256" key="9">
    <source>
        <dbReference type="ARBA" id="ARBA00023150"/>
    </source>
</evidence>
<dbReference type="NCBIfam" id="TIGR02666">
    <property type="entry name" value="moaA"/>
    <property type="match status" value="1"/>
</dbReference>
<evidence type="ECO:0000256" key="5">
    <source>
        <dbReference type="ARBA" id="ARBA00022741"/>
    </source>
</evidence>
<dbReference type="GO" id="GO:0061798">
    <property type="term" value="F:GTP 3',8'-cyclase activity"/>
    <property type="evidence" value="ECO:0007669"/>
    <property type="project" value="UniProtKB-UniRule"/>
</dbReference>
<gene>
    <name evidence="12 14" type="primary">moaA</name>
    <name evidence="14" type="ORF">ENJ61_01785</name>
</gene>
<dbReference type="SFLD" id="SFLDS00029">
    <property type="entry name" value="Radical_SAM"/>
    <property type="match status" value="1"/>
</dbReference>
<dbReference type="EC" id="4.1.99.22" evidence="1 12"/>
<dbReference type="PROSITE" id="PS51918">
    <property type="entry name" value="RADICAL_SAM"/>
    <property type="match status" value="1"/>
</dbReference>
<dbReference type="GO" id="GO:0006777">
    <property type="term" value="P:Mo-molybdopterin cofactor biosynthetic process"/>
    <property type="evidence" value="ECO:0007669"/>
    <property type="project" value="UniProtKB-UniRule"/>
</dbReference>
<dbReference type="InterPro" id="IPR040064">
    <property type="entry name" value="MoaA-like"/>
</dbReference>
<dbReference type="CDD" id="cd21117">
    <property type="entry name" value="Twitch_MoaA"/>
    <property type="match status" value="1"/>
</dbReference>
<evidence type="ECO:0000256" key="1">
    <source>
        <dbReference type="ARBA" id="ARBA00012167"/>
    </source>
</evidence>
<dbReference type="GO" id="GO:0061799">
    <property type="term" value="F:cyclic pyranopterin monophosphate synthase activity"/>
    <property type="evidence" value="ECO:0007669"/>
    <property type="project" value="TreeGrafter"/>
</dbReference>
<feature type="binding site" evidence="12">
    <location>
        <position position="65"/>
    </location>
    <ligand>
        <name>GTP</name>
        <dbReference type="ChEBI" id="CHEBI:37565"/>
    </ligand>
</feature>
<feature type="binding site" evidence="12">
    <location>
        <position position="25"/>
    </location>
    <ligand>
        <name>[4Fe-4S] cluster</name>
        <dbReference type="ChEBI" id="CHEBI:49883"/>
        <label>1</label>
        <note>4Fe-4S-S-AdoMet</note>
    </ligand>
</feature>
<dbReference type="InterPro" id="IPR058240">
    <property type="entry name" value="rSAM_sf"/>
</dbReference>
<keyword evidence="2 12" id="KW-0004">4Fe-4S</keyword>
<dbReference type="PROSITE" id="PS01305">
    <property type="entry name" value="MOAA_NIFB_PQQE"/>
    <property type="match status" value="1"/>
</dbReference>
<feature type="binding site" evidence="12">
    <location>
        <position position="118"/>
    </location>
    <ligand>
        <name>S-adenosyl-L-methionine</name>
        <dbReference type="ChEBI" id="CHEBI:59789"/>
    </ligand>
</feature>
<evidence type="ECO:0000259" key="13">
    <source>
        <dbReference type="PROSITE" id="PS51918"/>
    </source>
</evidence>
<dbReference type="InterPro" id="IPR013785">
    <property type="entry name" value="Aldolase_TIM"/>
</dbReference>
<dbReference type="SFLD" id="SFLDG01383">
    <property type="entry name" value="cyclic_pyranopterin_phosphate"/>
    <property type="match status" value="1"/>
</dbReference>
<evidence type="ECO:0000313" key="14">
    <source>
        <dbReference type="EMBL" id="HHJ63616.1"/>
    </source>
</evidence>
<dbReference type="HAMAP" id="MF_01225_B">
    <property type="entry name" value="MoaA_B"/>
    <property type="match status" value="1"/>
</dbReference>
<dbReference type="SFLD" id="SFLDG01386">
    <property type="entry name" value="main_SPASM_domain-containing"/>
    <property type="match status" value="1"/>
</dbReference>
<dbReference type="InterPro" id="IPR000385">
    <property type="entry name" value="MoaA_NifB_PqqE_Fe-S-bd_CS"/>
</dbReference>
<feature type="binding site" evidence="12">
    <location>
        <position position="156"/>
    </location>
    <ligand>
        <name>GTP</name>
        <dbReference type="ChEBI" id="CHEBI:37565"/>
    </ligand>
</feature>
<evidence type="ECO:0000256" key="10">
    <source>
        <dbReference type="ARBA" id="ARBA00023239"/>
    </source>
</evidence>
<comment type="caution">
    <text evidence="12">Lacks conserved residue(s) required for the propagation of feature annotation.</text>
</comment>
<dbReference type="InterPro" id="IPR007197">
    <property type="entry name" value="rSAM"/>
</dbReference>
<evidence type="ECO:0000256" key="6">
    <source>
        <dbReference type="ARBA" id="ARBA00023004"/>
    </source>
</evidence>
<keyword evidence="6 12" id="KW-0408">Iron</keyword>
<dbReference type="InterPro" id="IPR006638">
    <property type="entry name" value="Elp3/MiaA/NifB-like_rSAM"/>
</dbReference>
<feature type="domain" description="Radical SAM core" evidence="13">
    <location>
        <begin position="5"/>
        <end position="220"/>
    </location>
</feature>
<protein>
    <recommendedName>
        <fullName evidence="1 12">GTP 3',8-cyclase</fullName>
        <ecNumber evidence="1 12">4.1.99.22</ecNumber>
    </recommendedName>
    <alternativeName>
        <fullName evidence="12">Molybdenum cofactor biosynthesis protein A</fullName>
    </alternativeName>
</protein>
<reference evidence="14" key="1">
    <citation type="journal article" date="2020" name="mSystems">
        <title>Genome- and Community-Level Interaction Insights into Carbon Utilization and Element Cycling Functions of Hydrothermarchaeota in Hydrothermal Sediment.</title>
        <authorList>
            <person name="Zhou Z."/>
            <person name="Liu Y."/>
            <person name="Xu W."/>
            <person name="Pan J."/>
            <person name="Luo Z.H."/>
            <person name="Li M."/>
        </authorList>
    </citation>
    <scope>NUCLEOTIDE SEQUENCE [LARGE SCALE GENOMIC DNA]</scope>
    <source>
        <strain evidence="14">HyVt-501</strain>
    </source>
</reference>
<dbReference type="SMART" id="SM00729">
    <property type="entry name" value="Elp3"/>
    <property type="match status" value="1"/>
</dbReference>
<evidence type="ECO:0000256" key="8">
    <source>
        <dbReference type="ARBA" id="ARBA00023134"/>
    </source>
</evidence>
<proteinExistence type="inferred from homology"/>
<keyword evidence="4 12" id="KW-0479">Metal-binding</keyword>
<dbReference type="InterPro" id="IPR010505">
    <property type="entry name" value="MoaA_twitch"/>
</dbReference>
<evidence type="ECO:0000256" key="12">
    <source>
        <dbReference type="HAMAP-Rule" id="MF_01225"/>
    </source>
</evidence>
<organism evidence="14">
    <name type="scientific">Aquifex aeolicus</name>
    <dbReference type="NCBI Taxonomy" id="63363"/>
    <lineage>
        <taxon>Bacteria</taxon>
        <taxon>Pseudomonadati</taxon>
        <taxon>Aquificota</taxon>
        <taxon>Aquificia</taxon>
        <taxon>Aquificales</taxon>
        <taxon>Aquificaceae</taxon>
        <taxon>Aquifex</taxon>
    </lineage>
</organism>
<dbReference type="EMBL" id="DRNB01000060">
    <property type="protein sequence ID" value="HHJ63616.1"/>
    <property type="molecule type" value="Genomic_DNA"/>
</dbReference>
<dbReference type="CDD" id="cd01335">
    <property type="entry name" value="Radical_SAM"/>
    <property type="match status" value="1"/>
</dbReference>
<feature type="binding site" evidence="12">
    <location>
        <position position="271"/>
    </location>
    <ligand>
        <name>[4Fe-4S] cluster</name>
        <dbReference type="ChEBI" id="CHEBI:49883"/>
        <label>2</label>
        <note>4Fe-4S-substrate</note>
    </ligand>
</feature>
<sequence>MVRDRLGRELRELRVSVTDRCNFRCFFCMPPDREIPFLSREDLLSYEEIRDLVKILRNAGVRKVRITGGEPLMRLHLENLIAQLSPLVEDLALTTNGYLLPEKAEHLRRAGLGRITISLTTLKAERLRAIAGRDVSLGTVIAGIEAAHEAGFSPVKINTVVVRGVNDDEILNIAEFCRERNLVLRFIEYMDAGTLNNWSMEKVVSAEEILSTLRRRYDLEELGRTSGSETALRFRYRDTGQEVGVIASVTKPFCRGCSRLRLSADGKLFPCLFSDRGIDVRSLLRGNMDGKDILRIIEGFWKQREDRYSELRRDLMGVRGSRVEMFRVGG</sequence>
<feature type="binding site" evidence="12">
    <location>
        <position position="257"/>
    </location>
    <ligand>
        <name>[4Fe-4S] cluster</name>
        <dbReference type="ChEBI" id="CHEBI:49883"/>
        <label>2</label>
        <note>4Fe-4S-substrate</note>
    </ligand>
</feature>
<feature type="binding site" evidence="12">
    <location>
        <position position="14"/>
    </location>
    <ligand>
        <name>GTP</name>
        <dbReference type="ChEBI" id="CHEBI:37565"/>
    </ligand>
</feature>
<dbReference type="PANTHER" id="PTHR22960:SF0">
    <property type="entry name" value="MOLYBDENUM COFACTOR BIOSYNTHESIS PROTEIN 1"/>
    <property type="match status" value="1"/>
</dbReference>
<dbReference type="NCBIfam" id="NF001199">
    <property type="entry name" value="PRK00164.2-1"/>
    <property type="match status" value="1"/>
</dbReference>
<dbReference type="UniPathway" id="UPA00344"/>
<dbReference type="GO" id="GO:0051539">
    <property type="term" value="F:4 iron, 4 sulfur cluster binding"/>
    <property type="evidence" value="ECO:0007669"/>
    <property type="project" value="UniProtKB-UniRule"/>
</dbReference>
<dbReference type="SUPFAM" id="SSF102114">
    <property type="entry name" value="Radical SAM enzymes"/>
    <property type="match status" value="1"/>
</dbReference>
<dbReference type="GO" id="GO:0046872">
    <property type="term" value="F:metal ion binding"/>
    <property type="evidence" value="ECO:0007669"/>
    <property type="project" value="UniProtKB-KW"/>
</dbReference>